<dbReference type="EMBL" id="FMAC01000031">
    <property type="protein sequence ID" value="SCB41079.1"/>
    <property type="molecule type" value="Genomic_DNA"/>
</dbReference>
<sequence length="240" mass="26282">MTMRLDPFLEVVDAQRVFSVLRKLNACGLDYAITGGMALEPGLGSGLGRQRAFNDIDVVVSTFEALPSTLASAFMISHAHPDRPKGKLAIQLVEPKQRVRIDVFSACGDTLMRTRPALIGDLPIKVVAVEDLACRIASEMICFSRGDSVPPKCADDHARARQVVDVDLVERAWRDQRREMDPLTYADATVQIADATERQAGKLASQVYCTDSDAVCRHCRDTVDFKVASPKSVIAILGYC</sequence>
<dbReference type="AlphaFoldDB" id="A0A1C3WM74"/>
<gene>
    <name evidence="1" type="ORF">GA0061100_1315</name>
</gene>
<dbReference type="RefSeq" id="WP_075857256.1">
    <property type="nucleotide sequence ID" value="NZ_FMAC01000031.1"/>
</dbReference>
<accession>A0A1C3WM74</accession>
<evidence type="ECO:0000313" key="2">
    <source>
        <dbReference type="Proteomes" id="UP000186228"/>
    </source>
</evidence>
<evidence type="ECO:0000313" key="1">
    <source>
        <dbReference type="EMBL" id="SCB41079.1"/>
    </source>
</evidence>
<name>A0A1C3WM74_9HYPH</name>
<dbReference type="InterPro" id="IPR043519">
    <property type="entry name" value="NT_sf"/>
</dbReference>
<proteinExistence type="predicted"/>
<organism evidence="1 2">
    <name type="scientific">Rhizobium hainanense</name>
    <dbReference type="NCBI Taxonomy" id="52131"/>
    <lineage>
        <taxon>Bacteria</taxon>
        <taxon>Pseudomonadati</taxon>
        <taxon>Pseudomonadota</taxon>
        <taxon>Alphaproteobacteria</taxon>
        <taxon>Hyphomicrobiales</taxon>
        <taxon>Rhizobiaceae</taxon>
        <taxon>Rhizobium/Agrobacterium group</taxon>
        <taxon>Rhizobium</taxon>
    </lineage>
</organism>
<dbReference type="SUPFAM" id="SSF81301">
    <property type="entry name" value="Nucleotidyltransferase"/>
    <property type="match status" value="1"/>
</dbReference>
<keyword evidence="2" id="KW-1185">Reference proteome</keyword>
<evidence type="ECO:0008006" key="3">
    <source>
        <dbReference type="Google" id="ProtNLM"/>
    </source>
</evidence>
<dbReference type="OrthoDB" id="8394808at2"/>
<reference evidence="2" key="1">
    <citation type="submission" date="2016-08" db="EMBL/GenBank/DDBJ databases">
        <authorList>
            <person name="Varghese N."/>
            <person name="Submissions Spin"/>
        </authorList>
    </citation>
    <scope>NUCLEOTIDE SEQUENCE [LARGE SCALE GENOMIC DNA]</scope>
    <source>
        <strain evidence="2">CCBAU 57015</strain>
    </source>
</reference>
<protein>
    <recommendedName>
        <fullName evidence="3">Nucleotidyl transferase AbiEii toxin, Type IV TA system</fullName>
    </recommendedName>
</protein>
<dbReference type="Proteomes" id="UP000186228">
    <property type="component" value="Unassembled WGS sequence"/>
</dbReference>